<gene>
    <name evidence="13" type="ORF">PV327_006001</name>
</gene>
<accession>A0AA39G3D6</accession>
<evidence type="ECO:0000256" key="6">
    <source>
        <dbReference type="ARBA" id="ARBA00022792"/>
    </source>
</evidence>
<keyword evidence="9 12" id="KW-0472">Membrane</keyword>
<comment type="subunit">
    <text evidence="11">Component of the ubiquinol-cytochrome c oxidoreductase (cytochrome b-c1 complex, complex III, CIII), a multisubunit enzyme composed of 11 subunits. The complex is composed of 3 respiratory subunits cytochrome b, cytochrome c1 and Rieske protein UQCRFS1, 2 core protein subunits UQCRC1/QCR1 and UQCRC2/QCR2, and 6 low-molecular weight protein subunits UQCRH/QCR6, UQCRB/QCR7, UQCRQ/QCR8, UQCR10/QCR9, UQCR11/QCR10 and subunit 9, the cleavage product of Rieske protein UQCRFS1. The complex exists as an obligatory dimer and forms supercomplexes (SCs) in the inner mitochondrial membrane with NADH-ubiquinone oxidoreductase (complex I, CI) and cytochrome c oxidase (complex IV, CIV), resulting in different assemblies (supercomplex SCI(1)III(2)IV(1) and megacomplex MCI(2)III(2)IV(2)).</text>
</comment>
<keyword evidence="7 12" id="KW-0249">Electron transport</keyword>
<evidence type="ECO:0000256" key="5">
    <source>
        <dbReference type="ARBA" id="ARBA00022660"/>
    </source>
</evidence>
<evidence type="ECO:0000256" key="4">
    <source>
        <dbReference type="ARBA" id="ARBA00022448"/>
    </source>
</evidence>
<evidence type="ECO:0000256" key="11">
    <source>
        <dbReference type="ARBA" id="ARBA00046393"/>
    </source>
</evidence>
<keyword evidence="6 12" id="KW-0999">Mitochondrion inner membrane</keyword>
<evidence type="ECO:0000256" key="12">
    <source>
        <dbReference type="PIRNR" id="PIRNR000022"/>
    </source>
</evidence>
<evidence type="ECO:0000256" key="1">
    <source>
        <dbReference type="ARBA" id="ARBA00004443"/>
    </source>
</evidence>
<evidence type="ECO:0000256" key="10">
    <source>
        <dbReference type="ARBA" id="ARBA00038521"/>
    </source>
</evidence>
<dbReference type="PANTHER" id="PTHR12022">
    <property type="entry name" value="UBIQUINOL-CYTOCHROME C REDUCTASE COMPLEX 14 KD PROTEIN"/>
    <property type="match status" value="1"/>
</dbReference>
<dbReference type="SUPFAM" id="SSF81524">
    <property type="entry name" value="14 kDa protein of cytochrome bc1 complex (Ubiquinol-cytochrome c reductase)"/>
    <property type="match status" value="1"/>
</dbReference>
<comment type="similarity">
    <text evidence="2 12">Belongs to the UQCRB/QCR7 family.</text>
</comment>
<reference evidence="13" key="2">
    <citation type="submission" date="2023-03" db="EMBL/GenBank/DDBJ databases">
        <authorList>
            <person name="Inwood S.N."/>
            <person name="Skelly J.G."/>
            <person name="Guhlin J."/>
            <person name="Harrop T.W.R."/>
            <person name="Goldson S.G."/>
            <person name="Dearden P.K."/>
        </authorList>
    </citation>
    <scope>NUCLEOTIDE SEQUENCE</scope>
    <source>
        <strain evidence="13">Lincoln</strain>
        <tissue evidence="13">Whole body</tissue>
    </source>
</reference>
<keyword evidence="5 12" id="KW-0679">Respiratory chain</keyword>
<comment type="function">
    <text evidence="12">Component of the ubiquinol-cytochrome c oxidoreductase, a multisubunit transmembrane complex that is part of the mitochondrial electron transport chain which drives oxidative phosphorylation.</text>
</comment>
<dbReference type="EMBL" id="JAQQBR010000003">
    <property type="protein sequence ID" value="KAK0180350.1"/>
    <property type="molecule type" value="Genomic_DNA"/>
</dbReference>
<comment type="subcellular location">
    <subcellularLocation>
        <location evidence="1">Mitochondrion inner membrane</location>
        <topology evidence="1">Peripheral membrane protein</topology>
        <orientation evidence="1">Matrix side</orientation>
    </subcellularLocation>
</comment>
<evidence type="ECO:0000256" key="7">
    <source>
        <dbReference type="ARBA" id="ARBA00022982"/>
    </source>
</evidence>
<keyword evidence="14" id="KW-1185">Reference proteome</keyword>
<dbReference type="InterPro" id="IPR003197">
    <property type="entry name" value="QCR7"/>
</dbReference>
<reference evidence="13" key="1">
    <citation type="journal article" date="2023" name="bioRxiv">
        <title>Scaffold-level genome assemblies of two parasitoid biocontrol wasps reveal the parthenogenesis mechanism and an associated novel virus.</title>
        <authorList>
            <person name="Inwood S."/>
            <person name="Skelly J."/>
            <person name="Guhlin J."/>
            <person name="Harrop T."/>
            <person name="Goldson S."/>
            <person name="Dearden P."/>
        </authorList>
    </citation>
    <scope>NUCLEOTIDE SEQUENCE</scope>
    <source>
        <strain evidence="13">Lincoln</strain>
        <tissue evidence="13">Whole body</tissue>
    </source>
</reference>
<dbReference type="Gene3D" id="1.10.1090.10">
    <property type="entry name" value="Cytochrome b-c1 complex subunit 7"/>
    <property type="match status" value="1"/>
</dbReference>
<dbReference type="Pfam" id="PF02271">
    <property type="entry name" value="UCR_14kD"/>
    <property type="match status" value="1"/>
</dbReference>
<organism evidence="13 14">
    <name type="scientific">Microctonus hyperodae</name>
    <name type="common">Parasitoid wasp</name>
    <dbReference type="NCBI Taxonomy" id="165561"/>
    <lineage>
        <taxon>Eukaryota</taxon>
        <taxon>Metazoa</taxon>
        <taxon>Ecdysozoa</taxon>
        <taxon>Arthropoda</taxon>
        <taxon>Hexapoda</taxon>
        <taxon>Insecta</taxon>
        <taxon>Pterygota</taxon>
        <taxon>Neoptera</taxon>
        <taxon>Endopterygota</taxon>
        <taxon>Hymenoptera</taxon>
        <taxon>Apocrita</taxon>
        <taxon>Ichneumonoidea</taxon>
        <taxon>Braconidae</taxon>
        <taxon>Euphorinae</taxon>
        <taxon>Microctonus</taxon>
    </lineage>
</organism>
<dbReference type="GO" id="GO:0005743">
    <property type="term" value="C:mitochondrial inner membrane"/>
    <property type="evidence" value="ECO:0007669"/>
    <property type="project" value="UniProtKB-SubCell"/>
</dbReference>
<protein>
    <recommendedName>
        <fullName evidence="3 12">Cytochrome b-c1 complex subunit 7</fullName>
    </recommendedName>
</protein>
<dbReference type="PANTHER" id="PTHR12022:SF0">
    <property type="entry name" value="CYTOCHROME B-C1 COMPLEX SUBUNIT 7"/>
    <property type="match status" value="1"/>
</dbReference>
<proteinExistence type="inferred from homology"/>
<keyword evidence="4 12" id="KW-0813">Transport</keyword>
<dbReference type="InterPro" id="IPR036544">
    <property type="entry name" value="QCR7_sf"/>
</dbReference>
<name>A0AA39G3D6_MICHY</name>
<comment type="caution">
    <text evidence="13">The sequence shown here is derived from an EMBL/GenBank/DDBJ whole genome shotgun (WGS) entry which is preliminary data.</text>
</comment>
<evidence type="ECO:0000256" key="3">
    <source>
        <dbReference type="ARBA" id="ARBA00016323"/>
    </source>
</evidence>
<evidence type="ECO:0000313" key="14">
    <source>
        <dbReference type="Proteomes" id="UP001168972"/>
    </source>
</evidence>
<dbReference type="PIRSF" id="PIRSF000022">
    <property type="entry name" value="Bc1_14K"/>
    <property type="match status" value="1"/>
</dbReference>
<dbReference type="AlphaFoldDB" id="A0AA39G3D6"/>
<evidence type="ECO:0000313" key="13">
    <source>
        <dbReference type="EMBL" id="KAK0180350.1"/>
    </source>
</evidence>
<dbReference type="Proteomes" id="UP001168972">
    <property type="component" value="Unassembled WGS sequence"/>
</dbReference>
<dbReference type="FunFam" id="1.10.1090.10:FF:000001">
    <property type="entry name" value="Cytochrome b-c1 complex subunit 7"/>
    <property type="match status" value="1"/>
</dbReference>
<sequence>MANNRVANFLISGGFKKWAYNLSGFNKYGLWHDDMLQESPDVKEALRRLPAKILDERNFRMVRALQLSCCKIVLPEEQWTKYEEDVHYLQPYLEQVRKEIKEKEEWDKE</sequence>
<comment type="subunit">
    <text evidence="10">Component of the ubiquinol-cytochrome c oxidoreductase (cytochrome b-c1 complex, complex III, CIII), a multisubunit enzyme composed of 3 respiratory subunits cytochrome b, cytochrome c1 and Rieske protein, 2 core protein subunits, and additional low-molecular weight protein subunits. The complex exists as an obligatory dimer and forms supercomplexes (SCs) in the inner mitochondrial membrane with cytochrome c oxidase (complex IV, CIV).</text>
</comment>
<evidence type="ECO:0000256" key="2">
    <source>
        <dbReference type="ARBA" id="ARBA00008554"/>
    </source>
</evidence>
<evidence type="ECO:0000256" key="8">
    <source>
        <dbReference type="ARBA" id="ARBA00023128"/>
    </source>
</evidence>
<dbReference type="GO" id="GO:0006122">
    <property type="term" value="P:mitochondrial electron transport, ubiquinol to cytochrome c"/>
    <property type="evidence" value="ECO:0007669"/>
    <property type="project" value="InterPro"/>
</dbReference>
<dbReference type="GO" id="GO:0045275">
    <property type="term" value="C:respiratory chain complex III"/>
    <property type="evidence" value="ECO:0007669"/>
    <property type="project" value="InterPro"/>
</dbReference>
<evidence type="ECO:0000256" key="9">
    <source>
        <dbReference type="ARBA" id="ARBA00023136"/>
    </source>
</evidence>
<keyword evidence="8 12" id="KW-0496">Mitochondrion</keyword>